<feature type="domain" description="Response regulatory" evidence="6">
    <location>
        <begin position="4"/>
        <end position="116"/>
    </location>
</feature>
<dbReference type="CDD" id="cd06170">
    <property type="entry name" value="LuxR_C_like"/>
    <property type="match status" value="1"/>
</dbReference>
<evidence type="ECO:0000313" key="7">
    <source>
        <dbReference type="EMBL" id="KUF18375.1"/>
    </source>
</evidence>
<evidence type="ECO:0000259" key="5">
    <source>
        <dbReference type="PROSITE" id="PS50043"/>
    </source>
</evidence>
<dbReference type="InterPro" id="IPR000792">
    <property type="entry name" value="Tscrpt_reg_LuxR_C"/>
</dbReference>
<dbReference type="SUPFAM" id="SSF52172">
    <property type="entry name" value="CheY-like"/>
    <property type="match status" value="1"/>
</dbReference>
<keyword evidence="2" id="KW-0238">DNA-binding</keyword>
<dbReference type="InterPro" id="IPR011006">
    <property type="entry name" value="CheY-like_superfamily"/>
</dbReference>
<organism evidence="7 8">
    <name type="scientific">Streptomyces silvensis</name>
    <dbReference type="NCBI Taxonomy" id="1765722"/>
    <lineage>
        <taxon>Bacteria</taxon>
        <taxon>Bacillati</taxon>
        <taxon>Actinomycetota</taxon>
        <taxon>Actinomycetes</taxon>
        <taxon>Kitasatosporales</taxon>
        <taxon>Streptomycetaceae</taxon>
        <taxon>Streptomyces</taxon>
    </lineage>
</organism>
<reference evidence="7 8" key="1">
    <citation type="submission" date="2015-12" db="EMBL/GenBank/DDBJ databases">
        <title>Draft genome sequence of Streptomyces silvensis ATCC 53525, a producer of novel hormone antagonists.</title>
        <authorList>
            <person name="Johnston C.W."/>
            <person name="Li Y."/>
            <person name="Magarvey N.A."/>
        </authorList>
    </citation>
    <scope>NUCLEOTIDE SEQUENCE [LARGE SCALE GENOMIC DNA]</scope>
    <source>
        <strain evidence="7 8">ATCC 53525</strain>
    </source>
</reference>
<dbReference type="InterPro" id="IPR016032">
    <property type="entry name" value="Sig_transdc_resp-reg_C-effctor"/>
</dbReference>
<dbReference type="InterPro" id="IPR039420">
    <property type="entry name" value="WalR-like"/>
</dbReference>
<dbReference type="Pfam" id="PF00196">
    <property type="entry name" value="GerE"/>
    <property type="match status" value="1"/>
</dbReference>
<keyword evidence="8" id="KW-1185">Reference proteome</keyword>
<evidence type="ECO:0000256" key="4">
    <source>
        <dbReference type="PROSITE-ProRule" id="PRU00169"/>
    </source>
</evidence>
<evidence type="ECO:0000256" key="3">
    <source>
        <dbReference type="ARBA" id="ARBA00023163"/>
    </source>
</evidence>
<dbReference type="SUPFAM" id="SSF46894">
    <property type="entry name" value="C-terminal effector domain of the bipartite response regulators"/>
    <property type="match status" value="1"/>
</dbReference>
<evidence type="ECO:0000256" key="1">
    <source>
        <dbReference type="ARBA" id="ARBA00023015"/>
    </source>
</evidence>
<dbReference type="GO" id="GO:0003677">
    <property type="term" value="F:DNA binding"/>
    <property type="evidence" value="ECO:0007669"/>
    <property type="project" value="UniProtKB-KW"/>
</dbReference>
<dbReference type="PRINTS" id="PR00038">
    <property type="entry name" value="HTHLUXR"/>
</dbReference>
<proteinExistence type="predicted"/>
<evidence type="ECO:0000313" key="8">
    <source>
        <dbReference type="Proteomes" id="UP000054804"/>
    </source>
</evidence>
<dbReference type="STRING" id="1765722.AT728_18620"/>
<dbReference type="InterPro" id="IPR001789">
    <property type="entry name" value="Sig_transdc_resp-reg_receiver"/>
</dbReference>
<keyword evidence="1" id="KW-0805">Transcription regulation</keyword>
<comment type="caution">
    <text evidence="7">The sequence shown here is derived from an EMBL/GenBank/DDBJ whole genome shotgun (WGS) entry which is preliminary data.</text>
</comment>
<evidence type="ECO:0000259" key="6">
    <source>
        <dbReference type="PROSITE" id="PS50110"/>
    </source>
</evidence>
<comment type="caution">
    <text evidence="4">Lacks conserved residue(s) required for the propagation of feature annotation.</text>
</comment>
<dbReference type="AlphaFoldDB" id="A0A0W7X6I8"/>
<dbReference type="GO" id="GO:0006355">
    <property type="term" value="P:regulation of DNA-templated transcription"/>
    <property type="evidence" value="ECO:0007669"/>
    <property type="project" value="InterPro"/>
</dbReference>
<protein>
    <submittedName>
        <fullName evidence="7">Helix-turn-helix transcriptional regulator</fullName>
    </submittedName>
</protein>
<dbReference type="PROSITE" id="PS50043">
    <property type="entry name" value="HTH_LUXR_2"/>
    <property type="match status" value="1"/>
</dbReference>
<evidence type="ECO:0000256" key="2">
    <source>
        <dbReference type="ARBA" id="ARBA00023125"/>
    </source>
</evidence>
<dbReference type="Proteomes" id="UP000054804">
    <property type="component" value="Unassembled WGS sequence"/>
</dbReference>
<dbReference type="PANTHER" id="PTHR43214">
    <property type="entry name" value="TWO-COMPONENT RESPONSE REGULATOR"/>
    <property type="match status" value="1"/>
</dbReference>
<gene>
    <name evidence="7" type="ORF">AT728_18620</name>
</gene>
<dbReference type="PANTHER" id="PTHR43214:SF24">
    <property type="entry name" value="TRANSCRIPTIONAL REGULATORY PROTEIN NARL-RELATED"/>
    <property type="match status" value="1"/>
</dbReference>
<dbReference type="OrthoDB" id="161302at2"/>
<dbReference type="RefSeq" id="WP_058847285.1">
    <property type="nucleotide sequence ID" value="NZ_LOCL01000030.1"/>
</dbReference>
<dbReference type="Gene3D" id="3.40.50.2300">
    <property type="match status" value="1"/>
</dbReference>
<sequence>MKIRVLVCCDESIMSAAMRALLDQQPDIEVTGFATGRESAAAVAEMAPHVMIVVAPALGLDDKRELAELAARTKIVLIAKAESAHRSVEALCIGVRAVLAPDSSADDLIHVLRTVSAGATMVMPAAARRSLQRLPERPGWTSRTAQMAAELTPRESEVIVLLAQGKSNAEVAEELSVSLATVRSHVHHVLRKMGVSTRAQAVAIAYETGLMAAIGRTTEFRGQEG</sequence>
<dbReference type="SMART" id="SM00421">
    <property type="entry name" value="HTH_LUXR"/>
    <property type="match status" value="1"/>
</dbReference>
<keyword evidence="3" id="KW-0804">Transcription</keyword>
<dbReference type="PROSITE" id="PS00622">
    <property type="entry name" value="HTH_LUXR_1"/>
    <property type="match status" value="1"/>
</dbReference>
<dbReference type="PROSITE" id="PS50110">
    <property type="entry name" value="RESPONSE_REGULATORY"/>
    <property type="match status" value="1"/>
</dbReference>
<dbReference type="EMBL" id="LOCL01000030">
    <property type="protein sequence ID" value="KUF18375.1"/>
    <property type="molecule type" value="Genomic_DNA"/>
</dbReference>
<feature type="domain" description="HTH luxR-type" evidence="5">
    <location>
        <begin position="144"/>
        <end position="209"/>
    </location>
</feature>
<name>A0A0W7X6I8_9ACTN</name>
<dbReference type="GO" id="GO:0000160">
    <property type="term" value="P:phosphorelay signal transduction system"/>
    <property type="evidence" value="ECO:0007669"/>
    <property type="project" value="InterPro"/>
</dbReference>
<accession>A0A0W7X6I8</accession>